<organism evidence="4 5">
    <name type="scientific">Eucalyptus globulus</name>
    <name type="common">Tasmanian blue gum</name>
    <dbReference type="NCBI Taxonomy" id="34317"/>
    <lineage>
        <taxon>Eukaryota</taxon>
        <taxon>Viridiplantae</taxon>
        <taxon>Streptophyta</taxon>
        <taxon>Embryophyta</taxon>
        <taxon>Tracheophyta</taxon>
        <taxon>Spermatophyta</taxon>
        <taxon>Magnoliopsida</taxon>
        <taxon>eudicotyledons</taxon>
        <taxon>Gunneridae</taxon>
        <taxon>Pentapetalae</taxon>
        <taxon>rosids</taxon>
        <taxon>malvids</taxon>
        <taxon>Myrtales</taxon>
        <taxon>Myrtaceae</taxon>
        <taxon>Myrtoideae</taxon>
        <taxon>Eucalypteae</taxon>
        <taxon>Eucalyptus</taxon>
    </lineage>
</organism>
<dbReference type="PANTHER" id="PTHR31415:SF4">
    <property type="entry name" value="NDR1_HIN1-LIKE PROTEIN 3"/>
    <property type="match status" value="1"/>
</dbReference>
<feature type="transmembrane region" description="Helical" evidence="3">
    <location>
        <begin position="34"/>
        <end position="57"/>
    </location>
</feature>
<evidence type="ECO:0000256" key="2">
    <source>
        <dbReference type="ARBA" id="ARBA00023136"/>
    </source>
</evidence>
<proteinExistence type="predicted"/>
<dbReference type="AlphaFoldDB" id="A0ABD3L9I7"/>
<sequence>MAALPVIAVPPPLANNNLAPQAPEPLQSDRYREIIAHFIAYAIPAFLGLLMIIFLAIPAVMPPEFGLHPGSSLSSLNISTSHVTTHWNIALSIKNPSKLIAIKYTHMKLLLSFQEQLTLSHPSLIPAFTQGPDNVTIVRAKALSKLLIENDWGVKDLVGELKGGMVTIDIVVKARRRLHLGLWWVAVFDVYFSCMDVTFTAPTDSEGGGKWMILGGTLGCTPDTITILW</sequence>
<dbReference type="GO" id="GO:0016020">
    <property type="term" value="C:membrane"/>
    <property type="evidence" value="ECO:0007669"/>
    <property type="project" value="UniProtKB-SubCell"/>
</dbReference>
<comment type="caution">
    <text evidence="4">The sequence shown here is derived from an EMBL/GenBank/DDBJ whole genome shotgun (WGS) entry which is preliminary data.</text>
</comment>
<evidence type="ECO:0000313" key="5">
    <source>
        <dbReference type="Proteomes" id="UP001634007"/>
    </source>
</evidence>
<evidence type="ECO:0008006" key="6">
    <source>
        <dbReference type="Google" id="ProtNLM"/>
    </source>
</evidence>
<keyword evidence="3" id="KW-0812">Transmembrane</keyword>
<protein>
    <recommendedName>
        <fullName evidence="6">Late embryogenesis abundant protein LEA-2 subgroup domain-containing protein</fullName>
    </recommendedName>
</protein>
<keyword evidence="3" id="KW-1133">Transmembrane helix</keyword>
<keyword evidence="5" id="KW-1185">Reference proteome</keyword>
<evidence type="ECO:0000256" key="3">
    <source>
        <dbReference type="SAM" id="Phobius"/>
    </source>
</evidence>
<dbReference type="Proteomes" id="UP001634007">
    <property type="component" value="Unassembled WGS sequence"/>
</dbReference>
<accession>A0ABD3L9I7</accession>
<comment type="subcellular location">
    <subcellularLocation>
        <location evidence="1">Membrane</location>
    </subcellularLocation>
</comment>
<keyword evidence="2 3" id="KW-0472">Membrane</keyword>
<reference evidence="4 5" key="1">
    <citation type="submission" date="2024-11" db="EMBL/GenBank/DDBJ databases">
        <title>Chromosome-level genome assembly of Eucalyptus globulus Labill. provides insights into its genome evolution.</title>
        <authorList>
            <person name="Li X."/>
        </authorList>
    </citation>
    <scope>NUCLEOTIDE SEQUENCE [LARGE SCALE GENOMIC DNA]</scope>
    <source>
        <strain evidence="4">CL2024</strain>
        <tissue evidence="4">Fresh tender leaves</tissue>
    </source>
</reference>
<dbReference type="InterPro" id="IPR044839">
    <property type="entry name" value="NDR1-like"/>
</dbReference>
<gene>
    <name evidence="4" type="ORF">ACJRO7_009655</name>
</gene>
<name>A0ABD3L9I7_EUCGL</name>
<dbReference type="PANTHER" id="PTHR31415">
    <property type="entry name" value="OS05G0367900 PROTEIN"/>
    <property type="match status" value="1"/>
</dbReference>
<dbReference type="EMBL" id="JBJKBG010000002">
    <property type="protein sequence ID" value="KAL3748449.1"/>
    <property type="molecule type" value="Genomic_DNA"/>
</dbReference>
<evidence type="ECO:0000313" key="4">
    <source>
        <dbReference type="EMBL" id="KAL3748449.1"/>
    </source>
</evidence>
<evidence type="ECO:0000256" key="1">
    <source>
        <dbReference type="ARBA" id="ARBA00004370"/>
    </source>
</evidence>